<evidence type="ECO:0000313" key="2">
    <source>
        <dbReference type="EMBL" id="MBC1937289.1"/>
    </source>
</evidence>
<sequence>MSGIDLYLEMGIPLVIAFKVLVIAAVVYGLFPLRKIANKQQMVRRSIDAIS</sequence>
<comment type="caution">
    <text evidence="2">The sequence shown here is derived from an EMBL/GenBank/DDBJ whole genome shotgun (WGS) entry which is preliminary data.</text>
</comment>
<keyword evidence="1" id="KW-0812">Transmembrane</keyword>
<protein>
    <submittedName>
        <fullName evidence="2">Uncharacterized protein</fullName>
    </submittedName>
</protein>
<evidence type="ECO:0000256" key="1">
    <source>
        <dbReference type="SAM" id="Phobius"/>
    </source>
</evidence>
<organism evidence="2 3">
    <name type="scientific">Listeria grandensis</name>
    <dbReference type="NCBI Taxonomy" id="1494963"/>
    <lineage>
        <taxon>Bacteria</taxon>
        <taxon>Bacillati</taxon>
        <taxon>Bacillota</taxon>
        <taxon>Bacilli</taxon>
        <taxon>Bacillales</taxon>
        <taxon>Listeriaceae</taxon>
        <taxon>Listeria</taxon>
    </lineage>
</organism>
<name>A0A7X0Y5F7_9LIST</name>
<proteinExistence type="predicted"/>
<gene>
    <name evidence="2" type="ORF">HCA69_12980</name>
</gene>
<dbReference type="AlphaFoldDB" id="A0A7X0Y5F7"/>
<accession>A0A7X0Y5F7</accession>
<dbReference type="EMBL" id="JAARWN010000015">
    <property type="protein sequence ID" value="MBC1937289.1"/>
    <property type="molecule type" value="Genomic_DNA"/>
</dbReference>
<dbReference type="Proteomes" id="UP000535908">
    <property type="component" value="Unassembled WGS sequence"/>
</dbReference>
<feature type="transmembrane region" description="Helical" evidence="1">
    <location>
        <begin position="12"/>
        <end position="31"/>
    </location>
</feature>
<keyword evidence="1" id="KW-1133">Transmembrane helix</keyword>
<evidence type="ECO:0000313" key="3">
    <source>
        <dbReference type="Proteomes" id="UP000535908"/>
    </source>
</evidence>
<reference evidence="2 3" key="1">
    <citation type="submission" date="2020-03" db="EMBL/GenBank/DDBJ databases">
        <title>Soil Listeria distribution.</title>
        <authorList>
            <person name="Liao J."/>
            <person name="Wiedmann M."/>
        </authorList>
    </citation>
    <scope>NUCLEOTIDE SEQUENCE [LARGE SCALE GENOMIC DNA]</scope>
    <source>
        <strain evidence="2 3">FSL L7-0741</strain>
    </source>
</reference>
<keyword evidence="1" id="KW-0472">Membrane</keyword>
<dbReference type="RefSeq" id="WP_185409540.1">
    <property type="nucleotide sequence ID" value="NZ_JAARRE010000004.1"/>
</dbReference>